<evidence type="ECO:0000256" key="1">
    <source>
        <dbReference type="SAM" id="Phobius"/>
    </source>
</evidence>
<dbReference type="HOGENOM" id="CLU_1394953_0_0_11"/>
<accession>F5XQ11</accession>
<keyword evidence="1" id="KW-0472">Membrane</keyword>
<dbReference type="RefSeq" id="WP_013864684.1">
    <property type="nucleotide sequence ID" value="NC_015635.1"/>
</dbReference>
<evidence type="ECO:0008006" key="4">
    <source>
        <dbReference type="Google" id="ProtNLM"/>
    </source>
</evidence>
<dbReference type="EMBL" id="AP012204">
    <property type="protein sequence ID" value="BAK36842.1"/>
    <property type="molecule type" value="Genomic_DNA"/>
</dbReference>
<keyword evidence="3" id="KW-1185">Reference proteome</keyword>
<feature type="transmembrane region" description="Helical" evidence="1">
    <location>
        <begin position="131"/>
        <end position="152"/>
    </location>
</feature>
<gene>
    <name evidence="2" type="ordered locus">MLP_38280</name>
</gene>
<dbReference type="KEGG" id="mph:MLP_38280"/>
<dbReference type="Pfam" id="PF14329">
    <property type="entry name" value="DUF4386"/>
    <property type="match status" value="1"/>
</dbReference>
<feature type="transmembrane region" description="Helical" evidence="1">
    <location>
        <begin position="12"/>
        <end position="32"/>
    </location>
</feature>
<dbReference type="InterPro" id="IPR025495">
    <property type="entry name" value="DUF4386"/>
</dbReference>
<dbReference type="AlphaFoldDB" id="F5XQ11"/>
<name>F5XQ11_MICPN</name>
<proteinExistence type="predicted"/>
<evidence type="ECO:0000313" key="2">
    <source>
        <dbReference type="EMBL" id="BAK36842.1"/>
    </source>
</evidence>
<protein>
    <recommendedName>
        <fullName evidence="4">DUF4386 domain-containing protein</fullName>
    </recommendedName>
</protein>
<dbReference type="OrthoDB" id="7060422at2"/>
<dbReference type="STRING" id="1032480.MLP_38280"/>
<keyword evidence="1" id="KW-1133">Transmembrane helix</keyword>
<dbReference type="Proteomes" id="UP000007947">
    <property type="component" value="Chromosome"/>
</dbReference>
<evidence type="ECO:0000313" key="3">
    <source>
        <dbReference type="Proteomes" id="UP000007947"/>
    </source>
</evidence>
<reference evidence="2 3" key="1">
    <citation type="submission" date="2011-05" db="EMBL/GenBank/DDBJ databases">
        <title>Whole genome sequence of Microlunatus phosphovorus NM-1.</title>
        <authorList>
            <person name="Hosoyama A."/>
            <person name="Sasaki K."/>
            <person name="Harada T."/>
            <person name="Igarashi R."/>
            <person name="Kawakoshi A."/>
            <person name="Sasagawa M."/>
            <person name="Fukada J."/>
            <person name="Nakamura S."/>
            <person name="Katano Y."/>
            <person name="Hanada S."/>
            <person name="Kamagata Y."/>
            <person name="Nakamura N."/>
            <person name="Yamazaki S."/>
            <person name="Fujita N."/>
        </authorList>
    </citation>
    <scope>NUCLEOTIDE SEQUENCE [LARGE SCALE GENOMIC DNA]</scope>
    <source>
        <strain evidence="3">ATCC 700054 / DSM 10555 / JCM 9379 / NBRC 101784 / NCIMB 13414 / VKM Ac-1990 / NM-1</strain>
    </source>
</reference>
<feature type="transmembrane region" description="Helical" evidence="1">
    <location>
        <begin position="103"/>
        <end position="124"/>
    </location>
</feature>
<feature type="transmembrane region" description="Helical" evidence="1">
    <location>
        <begin position="38"/>
        <end position="61"/>
    </location>
</feature>
<organism evidence="2 3">
    <name type="scientific">Microlunatus phosphovorus (strain ATCC 700054 / DSM 10555 / JCM 9379 / NBRC 101784 / NCIMB 13414 / VKM Ac-1990 / NM-1)</name>
    <dbReference type="NCBI Taxonomy" id="1032480"/>
    <lineage>
        <taxon>Bacteria</taxon>
        <taxon>Bacillati</taxon>
        <taxon>Actinomycetota</taxon>
        <taxon>Actinomycetes</taxon>
        <taxon>Propionibacteriales</taxon>
        <taxon>Propionibacteriaceae</taxon>
        <taxon>Microlunatus</taxon>
    </lineage>
</organism>
<feature type="transmembrane region" description="Helical" evidence="1">
    <location>
        <begin position="158"/>
        <end position="177"/>
    </location>
</feature>
<sequence length="195" mass="19598">MSTVSIRTASLLAGVSLALMAVLAPLGLMIALPAGAVGVAATVVLLIAVLDVFVAVGLYPVLLPAGALLAACASGLRLAYAAVFATAAGSLAGPSDVERFEAVWEMGLFVFAGHLLLVGIAGVRADGIPRWVGVLVLAAGLGYLADSVSIAIAPATPLAIGEFAFVGEVVLLVWLLGWSGRATSRRKAVADRHGS</sequence>
<feature type="transmembrane region" description="Helical" evidence="1">
    <location>
        <begin position="68"/>
        <end position="91"/>
    </location>
</feature>
<keyword evidence="1" id="KW-0812">Transmembrane</keyword>